<gene>
    <name evidence="1" type="ORF">AP3564_02310</name>
</gene>
<sequence length="64" mass="7409">MKQNSTVLIMISKYFAGIRQICFSQEMRSSLLLHQSKGKNIVKENIVILPYSLLIETLKVVRKK</sequence>
<proteinExistence type="predicted"/>
<protein>
    <submittedName>
        <fullName evidence="1">Uncharacterized protein</fullName>
    </submittedName>
</protein>
<accession>A0A223E1W7</accession>
<dbReference type="Proteomes" id="UP000214606">
    <property type="component" value="Chromosome"/>
</dbReference>
<dbReference type="EMBL" id="CP017703">
    <property type="protein sequence ID" value="ASS89254.1"/>
    <property type="molecule type" value="Genomic_DNA"/>
</dbReference>
<evidence type="ECO:0000313" key="2">
    <source>
        <dbReference type="Proteomes" id="UP000214606"/>
    </source>
</evidence>
<dbReference type="KEGG" id="apak:AP3564_02310"/>
<evidence type="ECO:0000313" key="1">
    <source>
        <dbReference type="EMBL" id="ASS89254.1"/>
    </source>
</evidence>
<organism evidence="1 2">
    <name type="scientific">Aeribacillus pallidus</name>
    <dbReference type="NCBI Taxonomy" id="33936"/>
    <lineage>
        <taxon>Bacteria</taxon>
        <taxon>Bacillati</taxon>
        <taxon>Bacillota</taxon>
        <taxon>Bacilli</taxon>
        <taxon>Bacillales</taxon>
        <taxon>Bacillaceae</taxon>
        <taxon>Aeribacillus</taxon>
    </lineage>
</organism>
<dbReference type="AlphaFoldDB" id="A0A223E1W7"/>
<reference evidence="1 2" key="1">
    <citation type="submission" date="2016-10" db="EMBL/GenBank/DDBJ databases">
        <title>The whole genome sequencing and assembly of Aeribacillus pallidus KCTC3564 strain.</title>
        <authorList>
            <person name="Lee Y.-J."/>
            <person name="Park M.-K."/>
            <person name="Yi H."/>
            <person name="Bahn Y.-S."/>
            <person name="Kim J.F."/>
            <person name="Lee D.-W."/>
        </authorList>
    </citation>
    <scope>NUCLEOTIDE SEQUENCE [LARGE SCALE GENOMIC DNA]</scope>
    <source>
        <strain evidence="1 2">KCTC3564</strain>
    </source>
</reference>
<name>A0A223E1W7_9BACI</name>